<reference evidence="3" key="1">
    <citation type="journal article" date="2020" name="Nature">
        <title>Giant virus diversity and host interactions through global metagenomics.</title>
        <authorList>
            <person name="Schulz F."/>
            <person name="Roux S."/>
            <person name="Paez-Espino D."/>
            <person name="Jungbluth S."/>
            <person name="Walsh D.A."/>
            <person name="Denef V.J."/>
            <person name="McMahon K.D."/>
            <person name="Konstantinidis K.T."/>
            <person name="Eloe-Fadrosh E.A."/>
            <person name="Kyrpides N.C."/>
            <person name="Woyke T."/>
        </authorList>
    </citation>
    <scope>NUCLEOTIDE SEQUENCE</scope>
    <source>
        <strain evidence="3">GVMAG-M-3300027833-11</strain>
    </source>
</reference>
<dbReference type="AlphaFoldDB" id="A0A6C0LKD2"/>
<dbReference type="Gene3D" id="3.40.1090.10">
    <property type="entry name" value="Cytosolic phospholipase A2 catalytic domain"/>
    <property type="match status" value="2"/>
</dbReference>
<dbReference type="PROSITE" id="PS51635">
    <property type="entry name" value="PNPLA"/>
    <property type="match status" value="1"/>
</dbReference>
<dbReference type="InterPro" id="IPR002641">
    <property type="entry name" value="PNPLA_dom"/>
</dbReference>
<organism evidence="3">
    <name type="scientific">viral metagenome</name>
    <dbReference type="NCBI Taxonomy" id="1070528"/>
    <lineage>
        <taxon>unclassified sequences</taxon>
        <taxon>metagenomes</taxon>
        <taxon>organismal metagenomes</taxon>
    </lineage>
</organism>
<sequence length="297" mass="33591">MVIKHIVIAGGGPTGLVSYGALKYLNNVGFWNKNEIETIYTSSVGGIIGVLATLDYEWDVIDDYLIERPWEKAFAPMKNDILEIMYDKGIDGQEMYNICLAPLLAGLDMKLETTLQEHFDRTNIEIVFTATEINHDKCLKGVLISYKNYPDMMLSQALACTSAFPMLFKPIFVGDECFVDGGLIHNYPLNHCLENTECGINEVLALTNTVGEKPIKLDESSSFLEYARMMMKKCHWTLETSKDQPLVPNSIISHTEDISDMTTWFETLSDRTLRVSLITRGEEDAKQFIRETSQETD</sequence>
<accession>A0A6C0LKD2</accession>
<evidence type="ECO:0000259" key="2">
    <source>
        <dbReference type="PROSITE" id="PS51635"/>
    </source>
</evidence>
<proteinExistence type="predicted"/>
<dbReference type="SUPFAM" id="SSF52151">
    <property type="entry name" value="FabD/lysophospholipase-like"/>
    <property type="match status" value="1"/>
</dbReference>
<feature type="domain" description="PNPLA" evidence="2">
    <location>
        <begin position="6"/>
        <end position="193"/>
    </location>
</feature>
<dbReference type="GO" id="GO:0006629">
    <property type="term" value="P:lipid metabolic process"/>
    <property type="evidence" value="ECO:0007669"/>
    <property type="project" value="UniProtKB-KW"/>
</dbReference>
<evidence type="ECO:0000256" key="1">
    <source>
        <dbReference type="ARBA" id="ARBA00023098"/>
    </source>
</evidence>
<name>A0A6C0LKD2_9ZZZZ</name>
<keyword evidence="1" id="KW-0443">Lipid metabolism</keyword>
<dbReference type="Pfam" id="PF01734">
    <property type="entry name" value="Patatin"/>
    <property type="match status" value="1"/>
</dbReference>
<evidence type="ECO:0000313" key="3">
    <source>
        <dbReference type="EMBL" id="QHU30141.1"/>
    </source>
</evidence>
<dbReference type="InterPro" id="IPR016035">
    <property type="entry name" value="Acyl_Trfase/lysoPLipase"/>
</dbReference>
<protein>
    <recommendedName>
        <fullName evidence="2">PNPLA domain-containing protein</fullName>
    </recommendedName>
</protein>
<dbReference type="EMBL" id="MN740504">
    <property type="protein sequence ID" value="QHU30141.1"/>
    <property type="molecule type" value="Genomic_DNA"/>
</dbReference>